<reference evidence="2 3" key="1">
    <citation type="journal article" date="2014" name="BMC Genomics">
        <title>Oil accumulation mechanisms of the oleaginous microalga Chlorella protothecoides revealed through its genome, transcriptomes, and proteomes.</title>
        <authorList>
            <person name="Gao C."/>
            <person name="Wang Y."/>
            <person name="Shen Y."/>
            <person name="Yan D."/>
            <person name="He X."/>
            <person name="Dai J."/>
            <person name="Wu Q."/>
        </authorList>
    </citation>
    <scope>NUCLEOTIDE SEQUENCE [LARGE SCALE GENOMIC DNA]</scope>
    <source>
        <strain evidence="2 3">0710</strain>
    </source>
</reference>
<dbReference type="AlphaFoldDB" id="A0A087SCK7"/>
<feature type="region of interest" description="Disordered" evidence="1">
    <location>
        <begin position="195"/>
        <end position="221"/>
    </location>
</feature>
<feature type="region of interest" description="Disordered" evidence="1">
    <location>
        <begin position="476"/>
        <end position="529"/>
    </location>
</feature>
<gene>
    <name evidence="2" type="ORF">F751_6015</name>
</gene>
<evidence type="ECO:0000313" key="3">
    <source>
        <dbReference type="Proteomes" id="UP000028924"/>
    </source>
</evidence>
<dbReference type="OrthoDB" id="515346at2759"/>
<dbReference type="Proteomes" id="UP000028924">
    <property type="component" value="Unassembled WGS sequence"/>
</dbReference>
<feature type="compositionally biased region" description="Acidic residues" evidence="1">
    <location>
        <begin position="476"/>
        <end position="503"/>
    </location>
</feature>
<evidence type="ECO:0000313" key="2">
    <source>
        <dbReference type="EMBL" id="KFM23461.1"/>
    </source>
</evidence>
<evidence type="ECO:0000256" key="1">
    <source>
        <dbReference type="SAM" id="MobiDB-lite"/>
    </source>
</evidence>
<keyword evidence="3" id="KW-1185">Reference proteome</keyword>
<sequence>MSVTAEDVDTLSYAELQRKCKDLGFSARGTATVPSRLAQNASTATPSHSILVGLAMLGLLGGLALPYAAQHNLAPRAAAWAQRGYRAASAGAERAGLQARAVVRDGAGEVRAQAAALADSARRARYHAARRAGAARDAIQRRRADLHVADSLSRGVACVKAELAAALARARIAVCTVVDKVQTWVHGAVRRARGAIPSSPAKAASGPAAAPAAGGPAPTAGAPCPADPAFLQTLVPPGEQWRAQLDAASDILDGEKVHHAKTQATVLLLAYGGEEQRSSSFPQLATVAPKGCVRNIDAWMFAEPGLLQRKLANDLTAQPSTIFHVHRVEMLPPASVPVLVNALSEGGGFEYSGTVSASQATFILNMVVPRDWLAAVDGDAFATSVKDALSLTLSTHPNATDREAAAVAAAALRRRIDVVLPAGTPPPPTSEVLLGGDGSAALTEEELNVPLDLDAMLAEDPELMAKFLEGLDAADADEDGDDEAEAASEPVDDDLYDDAEEEVAPPGVDVEDPFAGLGTEDLDLPHVDL</sequence>
<organism evidence="2 3">
    <name type="scientific">Auxenochlorella protothecoides</name>
    <name type="common">Green microalga</name>
    <name type="synonym">Chlorella protothecoides</name>
    <dbReference type="NCBI Taxonomy" id="3075"/>
    <lineage>
        <taxon>Eukaryota</taxon>
        <taxon>Viridiplantae</taxon>
        <taxon>Chlorophyta</taxon>
        <taxon>core chlorophytes</taxon>
        <taxon>Trebouxiophyceae</taxon>
        <taxon>Chlorellales</taxon>
        <taxon>Chlorellaceae</taxon>
        <taxon>Auxenochlorella</taxon>
    </lineage>
</organism>
<protein>
    <recommendedName>
        <fullName evidence="4">SAP domain-containing protein</fullName>
    </recommendedName>
</protein>
<proteinExistence type="predicted"/>
<accession>A0A087SCK7</accession>
<dbReference type="EMBL" id="KL662092">
    <property type="protein sequence ID" value="KFM23461.1"/>
    <property type="molecule type" value="Genomic_DNA"/>
</dbReference>
<name>A0A087SCK7_AUXPR</name>
<dbReference type="GeneID" id="23617406"/>
<dbReference type="KEGG" id="apro:F751_6015"/>
<dbReference type="RefSeq" id="XP_011396333.1">
    <property type="nucleotide sequence ID" value="XM_011398031.1"/>
</dbReference>
<evidence type="ECO:0008006" key="4">
    <source>
        <dbReference type="Google" id="ProtNLM"/>
    </source>
</evidence>